<evidence type="ECO:0000313" key="2">
    <source>
        <dbReference type="Proteomes" id="UP001231915"/>
    </source>
</evidence>
<sequence>MRTKTTQIFTAICAALATNYGVASVSENFAVEPTIEQKLYDKVYESAEFLTRINHALVDDLVGQSVFMSAGSGVTGRAGVDEDGNNERQTKDVSGLSKREYRCYEEEIDVHLSWAKMDAWSKFPDFHNRYRNHVRQQKALDIIKIGWHGIKAEPITDLAKYPMMQDVNIGWLQLLRRDAPERVVKEGAVTGEIRIGAGGDYENLDCAVHDLIQGIPLHKRVGLVAIIGDELIAQDKGKHYSKNAHTPSEKTKVEMAQVINTYGGLPSFQVSFFPSRGILVTSFDNLSHYIQSGSTRMSIENNAKKKRVEDYESRNACYYVEDLEKAVYIESDSVKTDKAEDGTWS</sequence>
<evidence type="ECO:0000313" key="1">
    <source>
        <dbReference type="EMBL" id="MDK2595215.1"/>
    </source>
</evidence>
<dbReference type="Pfam" id="PF05125">
    <property type="entry name" value="Phage_cap_P2"/>
    <property type="match status" value="1"/>
</dbReference>
<comment type="caution">
    <text evidence="1">The sequence shown here is derived from an EMBL/GenBank/DDBJ whole genome shotgun (WGS) entry which is preliminary data.</text>
</comment>
<dbReference type="InterPro" id="IPR006441">
    <property type="entry name" value="Phage_P2_GpN"/>
</dbReference>
<accession>A0ABT7EJJ5</accession>
<dbReference type="Proteomes" id="UP001231915">
    <property type="component" value="Unassembled WGS sequence"/>
</dbReference>
<dbReference type="NCBIfam" id="TIGR01551">
    <property type="entry name" value="major_capsid_P2"/>
    <property type="match status" value="1"/>
</dbReference>
<name>A0ABT7EJJ5_9GAMM</name>
<dbReference type="RefSeq" id="WP_284136978.1">
    <property type="nucleotide sequence ID" value="NZ_JASJUT010000003.1"/>
</dbReference>
<dbReference type="EMBL" id="JASJUT010000003">
    <property type="protein sequence ID" value="MDK2595215.1"/>
    <property type="molecule type" value="Genomic_DNA"/>
</dbReference>
<gene>
    <name evidence="1" type="ORF">QNM18_09195</name>
</gene>
<keyword evidence="2" id="KW-1185">Reference proteome</keyword>
<protein>
    <submittedName>
        <fullName evidence="1">Phage major capsid protein, P2 family</fullName>
    </submittedName>
</protein>
<proteinExistence type="predicted"/>
<reference evidence="1 2" key="1">
    <citation type="submission" date="2023-05" db="EMBL/GenBank/DDBJ databases">
        <title>Pseudoalteromonas ardens sp. nov., Pseudoalteromonas obscura sp. nov., and Pseudoalteromonas umbrosa sp. nov., isolated from the coral Montipora capitata.</title>
        <authorList>
            <person name="Thomas E.M."/>
            <person name="Smith E.M."/>
            <person name="Papke E."/>
            <person name="Shlafstein M.D."/>
            <person name="Oline D.K."/>
            <person name="Videau P."/>
            <person name="Saw J.H."/>
            <person name="Strangman W.K."/>
            <person name="Ushijima B."/>
        </authorList>
    </citation>
    <scope>NUCLEOTIDE SEQUENCE [LARGE SCALE GENOMIC DNA]</scope>
    <source>
        <strain evidence="1 2">P94</strain>
    </source>
</reference>
<organism evidence="1 2">
    <name type="scientific">Pseudoalteromonas obscura</name>
    <dbReference type="NCBI Taxonomy" id="3048491"/>
    <lineage>
        <taxon>Bacteria</taxon>
        <taxon>Pseudomonadati</taxon>
        <taxon>Pseudomonadota</taxon>
        <taxon>Gammaproteobacteria</taxon>
        <taxon>Alteromonadales</taxon>
        <taxon>Pseudoalteromonadaceae</taxon>
        <taxon>Pseudoalteromonas</taxon>
    </lineage>
</organism>